<proteinExistence type="inferred from homology"/>
<dbReference type="EMBL" id="CP049740">
    <property type="protein sequence ID" value="QII81486.1"/>
    <property type="molecule type" value="Genomic_DNA"/>
</dbReference>
<dbReference type="Proteomes" id="UP000501451">
    <property type="component" value="Chromosome"/>
</dbReference>
<evidence type="ECO:0000259" key="4">
    <source>
        <dbReference type="Pfam" id="PF13490"/>
    </source>
</evidence>
<evidence type="ECO:0000313" key="6">
    <source>
        <dbReference type="Proteomes" id="UP000501451"/>
    </source>
</evidence>
<keyword evidence="3" id="KW-0812">Transmembrane</keyword>
<name>A0A6G7K8A3_9LACT</name>
<evidence type="ECO:0000256" key="1">
    <source>
        <dbReference type="ARBA" id="ARBA00024353"/>
    </source>
</evidence>
<keyword evidence="3" id="KW-0472">Membrane</keyword>
<evidence type="ECO:0000256" key="3">
    <source>
        <dbReference type="SAM" id="Phobius"/>
    </source>
</evidence>
<comment type="similarity">
    <text evidence="1">Belongs to the zinc-associated anti-sigma factor (ZAS) superfamily. Anti-sigma-W factor family.</text>
</comment>
<dbReference type="RefSeq" id="WP_083686883.1">
    <property type="nucleotide sequence ID" value="NZ_CP049740.1"/>
</dbReference>
<protein>
    <recommendedName>
        <fullName evidence="2">Anti-sigma-W factor RsiW</fullName>
    </recommendedName>
</protein>
<dbReference type="AlphaFoldDB" id="A0A6G7K8A3"/>
<reference evidence="5 6" key="1">
    <citation type="journal article" date="2017" name="Int. J. Syst. Evol. Microbiol.">
        <title>Jeotgalibaca porci sp. nov. and Jeotgalibaca arthritidis sp. nov., isolated from pigs, and emended description of the genus Jeotgalibaca.</title>
        <authorList>
            <person name="Zamora L."/>
            <person name="Perez-Sancho M."/>
            <person name="Dominguez L."/>
            <person name="Fernandez-Garayzabal J.F."/>
            <person name="Vela A.I."/>
        </authorList>
    </citation>
    <scope>NUCLEOTIDE SEQUENCE [LARGE SCALE GENOMIC DNA]</scope>
    <source>
        <strain evidence="5 6">CECT 9157</strain>
    </source>
</reference>
<feature type="transmembrane region" description="Helical" evidence="3">
    <location>
        <begin position="74"/>
        <end position="96"/>
    </location>
</feature>
<sequence>MMKEINCHIIQDILPLYVDEVVSDDTREMVEEHLKHCEECKKEVAFMKRELYLPVEKEVPMIKNLKRKWRNKKLMVSGLSVLLTGLILFGANYLVFHHDTLIPYSDSLVQIELQDDGRLASHYYGEGYYSVHVAGPLTVEIDGKEKRAVFLHYTKTISSSPTKKLFNGKDSRNEQDFIFSLASLDDIDVVYYADFDSMEIFDQGNNWEPVIEHAELLWEK</sequence>
<dbReference type="Pfam" id="PF13490">
    <property type="entry name" value="zf-HC2"/>
    <property type="match status" value="1"/>
</dbReference>
<evidence type="ECO:0000256" key="2">
    <source>
        <dbReference type="ARBA" id="ARBA00024438"/>
    </source>
</evidence>
<organism evidence="5 6">
    <name type="scientific">Jeotgalibaca arthritidis</name>
    <dbReference type="NCBI Taxonomy" id="1868794"/>
    <lineage>
        <taxon>Bacteria</taxon>
        <taxon>Bacillati</taxon>
        <taxon>Bacillota</taxon>
        <taxon>Bacilli</taxon>
        <taxon>Lactobacillales</taxon>
        <taxon>Carnobacteriaceae</taxon>
        <taxon>Jeotgalibaca</taxon>
    </lineage>
</organism>
<feature type="domain" description="Putative zinc-finger" evidence="4">
    <location>
        <begin position="7"/>
        <end position="40"/>
    </location>
</feature>
<gene>
    <name evidence="5" type="ORF">G7057_02710</name>
</gene>
<accession>A0A6G7K8A3</accession>
<dbReference type="InterPro" id="IPR027383">
    <property type="entry name" value="Znf_put"/>
</dbReference>
<keyword evidence="3" id="KW-1133">Transmembrane helix</keyword>
<keyword evidence="6" id="KW-1185">Reference proteome</keyword>
<evidence type="ECO:0000313" key="5">
    <source>
        <dbReference type="EMBL" id="QII81486.1"/>
    </source>
</evidence>
<dbReference type="InterPro" id="IPR041916">
    <property type="entry name" value="Anti_sigma_zinc_sf"/>
</dbReference>
<dbReference type="KEGG" id="jar:G7057_02710"/>
<dbReference type="Gene3D" id="1.10.10.1320">
    <property type="entry name" value="Anti-sigma factor, zinc-finger domain"/>
    <property type="match status" value="1"/>
</dbReference>